<evidence type="ECO:0000313" key="4">
    <source>
        <dbReference type="EMBL" id="QUE49597.1"/>
    </source>
</evidence>
<keyword evidence="5" id="KW-1185">Reference proteome</keyword>
<dbReference type="InterPro" id="IPR052016">
    <property type="entry name" value="Bact_Sigma-Reg"/>
</dbReference>
<dbReference type="Gene3D" id="6.10.340.10">
    <property type="match status" value="1"/>
</dbReference>
<dbReference type="Proteomes" id="UP000676169">
    <property type="component" value="Chromosome"/>
</dbReference>
<name>A0A975G6A5_9BACT</name>
<dbReference type="EMBL" id="CP073100">
    <property type="protein sequence ID" value="QUE49597.1"/>
    <property type="molecule type" value="Genomic_DNA"/>
</dbReference>
<dbReference type="InterPro" id="IPR001932">
    <property type="entry name" value="PPM-type_phosphatase-like_dom"/>
</dbReference>
<dbReference type="PANTHER" id="PTHR43156:SF2">
    <property type="entry name" value="STAGE II SPORULATION PROTEIN E"/>
    <property type="match status" value="1"/>
</dbReference>
<dbReference type="InterPro" id="IPR036457">
    <property type="entry name" value="PPM-type-like_dom_sf"/>
</dbReference>
<reference evidence="4" key="1">
    <citation type="submission" date="2021-04" db="EMBL/GenBank/DDBJ databases">
        <title>Luteolibacter sp. 32A isolated from the skin of an Anderson's salamander (Ambystoma andersonii).</title>
        <authorList>
            <person name="Spergser J."/>
            <person name="Busse H.-J."/>
        </authorList>
    </citation>
    <scope>NUCLEOTIDE SEQUENCE</scope>
    <source>
        <strain evidence="4">32A</strain>
    </source>
</reference>
<proteinExistence type="predicted"/>
<protein>
    <submittedName>
        <fullName evidence="4">SpoIIE family protein phosphatase</fullName>
    </submittedName>
</protein>
<dbReference type="CDD" id="cd18773">
    <property type="entry name" value="PDC1_HK_sensor"/>
    <property type="match status" value="1"/>
</dbReference>
<dbReference type="KEGG" id="lamb:KBB96_12015"/>
<keyword evidence="2" id="KW-1133">Transmembrane helix</keyword>
<evidence type="ECO:0000313" key="5">
    <source>
        <dbReference type="Proteomes" id="UP000676169"/>
    </source>
</evidence>
<dbReference type="Gene3D" id="3.60.40.10">
    <property type="entry name" value="PPM-type phosphatase domain"/>
    <property type="match status" value="1"/>
</dbReference>
<keyword evidence="2" id="KW-0812">Transmembrane</keyword>
<organism evidence="4 5">
    <name type="scientific">Luteolibacter ambystomatis</name>
    <dbReference type="NCBI Taxonomy" id="2824561"/>
    <lineage>
        <taxon>Bacteria</taxon>
        <taxon>Pseudomonadati</taxon>
        <taxon>Verrucomicrobiota</taxon>
        <taxon>Verrucomicrobiia</taxon>
        <taxon>Verrucomicrobiales</taxon>
        <taxon>Verrucomicrobiaceae</taxon>
        <taxon>Luteolibacter</taxon>
    </lineage>
</organism>
<dbReference type="Pfam" id="PF07228">
    <property type="entry name" value="SpoIIE"/>
    <property type="match status" value="1"/>
</dbReference>
<dbReference type="Gene3D" id="3.30.450.20">
    <property type="entry name" value="PAS domain"/>
    <property type="match status" value="1"/>
</dbReference>
<dbReference type="GO" id="GO:0016791">
    <property type="term" value="F:phosphatase activity"/>
    <property type="evidence" value="ECO:0007669"/>
    <property type="project" value="TreeGrafter"/>
</dbReference>
<dbReference type="AlphaFoldDB" id="A0A975G6A5"/>
<evidence type="ECO:0000256" key="2">
    <source>
        <dbReference type="SAM" id="Phobius"/>
    </source>
</evidence>
<dbReference type="SMART" id="SM00331">
    <property type="entry name" value="PP2C_SIG"/>
    <property type="match status" value="1"/>
</dbReference>
<dbReference type="RefSeq" id="WP_211629686.1">
    <property type="nucleotide sequence ID" value="NZ_CP073100.1"/>
</dbReference>
<dbReference type="SUPFAM" id="SSF81606">
    <property type="entry name" value="PP2C-like"/>
    <property type="match status" value="1"/>
</dbReference>
<gene>
    <name evidence="4" type="ORF">KBB96_12015</name>
</gene>
<feature type="transmembrane region" description="Helical" evidence="2">
    <location>
        <begin position="322"/>
        <end position="345"/>
    </location>
</feature>
<evidence type="ECO:0000259" key="3">
    <source>
        <dbReference type="SMART" id="SM00331"/>
    </source>
</evidence>
<dbReference type="PANTHER" id="PTHR43156">
    <property type="entry name" value="STAGE II SPORULATION PROTEIN E-RELATED"/>
    <property type="match status" value="1"/>
</dbReference>
<evidence type="ECO:0000256" key="1">
    <source>
        <dbReference type="ARBA" id="ARBA00022801"/>
    </source>
</evidence>
<accession>A0A975G6A5</accession>
<sequence length="700" mass="77286">MRFHLPGLRGKFVAALLIAAVVPLVVGLVVLETIGYRGMIRERGKMHQMEALTLVQAIQQASNEEGKLFDTWQNADPSMLEFLTEKNRELSKRDIREVQEETRRIDASWASWDVNEPHIQATIRNRGADNLREFLAHHPEVAETIVTDKEGRLVSTNEKTSDYDQADEAWWQKGRAMAKGQVWTDALEYDESSRVFSQDVVIPLYDGSAFAGVAKLSVDITSLFRSLGFDGEEKGERWEIVLPDGRILASSRSGYVSLRDRLDESQLRSLQRGGRSGTVRRDEEGESRLCGFMALGEGDSKPRGYVIFSSRRDEVVAPLRRNLAWVGVGSALLVGLCALAGFAFINRKVLRPLEALGRAARSISATARLKRDEGGDEEVAKAKRAEAELDLQRIQQIHTGDEVEALAGDLAVMTSRVLRYHRELEAEVSAKTSLIQEDLEMARQFQNALLPSEYPDVPPAEVDTAMRLKFAHFYQPASTVGGDFFDLIELGEDCAGVLIADVMGHGARSALVTAILRALVRNSTEQARNPGAFLSELNQHLHDVIARSGQTLFVTAFFLVLDTRNGKASWAVAGHPAPLRVRRGSGKEPEPLWTDPPRQPALGLVPRVNYRTTDSQLRTGDVFLLYTDGAVEAENPSGEAFGVERLAKYFDEALDGPMAAMPAKIVCEVTAFQKRAQYDDDVCLVAVEAGNGGMVVPRAS</sequence>
<feature type="domain" description="PPM-type phosphatase" evidence="3">
    <location>
        <begin position="465"/>
        <end position="689"/>
    </location>
</feature>
<keyword evidence="1" id="KW-0378">Hydrolase</keyword>
<feature type="transmembrane region" description="Helical" evidence="2">
    <location>
        <begin position="12"/>
        <end position="36"/>
    </location>
</feature>
<keyword evidence="2" id="KW-0472">Membrane</keyword>